<organism evidence="3 4">
    <name type="scientific">Actinomadura keratinilytica</name>
    <dbReference type="NCBI Taxonomy" id="547461"/>
    <lineage>
        <taxon>Bacteria</taxon>
        <taxon>Bacillati</taxon>
        <taxon>Actinomycetota</taxon>
        <taxon>Actinomycetes</taxon>
        <taxon>Streptosporangiales</taxon>
        <taxon>Thermomonosporaceae</taxon>
        <taxon>Actinomadura</taxon>
    </lineage>
</organism>
<protein>
    <submittedName>
        <fullName evidence="3">Uncharacterized protein</fullName>
    </submittedName>
</protein>
<accession>A0ABP7YHF0</accession>
<keyword evidence="2" id="KW-0472">Membrane</keyword>
<feature type="transmembrane region" description="Helical" evidence="2">
    <location>
        <begin position="87"/>
        <end position="105"/>
    </location>
</feature>
<evidence type="ECO:0000256" key="2">
    <source>
        <dbReference type="SAM" id="Phobius"/>
    </source>
</evidence>
<keyword evidence="4" id="KW-1185">Reference proteome</keyword>
<dbReference type="RefSeq" id="WP_378271063.1">
    <property type="nucleotide sequence ID" value="NZ_JBHTFR010000001.1"/>
</dbReference>
<dbReference type="EMBL" id="BAABDO010000019">
    <property type="protein sequence ID" value="GAA4135861.1"/>
    <property type="molecule type" value="Genomic_DNA"/>
</dbReference>
<keyword evidence="2" id="KW-0812">Transmembrane</keyword>
<gene>
    <name evidence="3" type="ORF">GCM10022416_18950</name>
</gene>
<feature type="region of interest" description="Disordered" evidence="1">
    <location>
        <begin position="114"/>
        <end position="135"/>
    </location>
</feature>
<proteinExistence type="predicted"/>
<comment type="caution">
    <text evidence="3">The sequence shown here is derived from an EMBL/GenBank/DDBJ whole genome shotgun (WGS) entry which is preliminary data.</text>
</comment>
<dbReference type="Proteomes" id="UP001500266">
    <property type="component" value="Unassembled WGS sequence"/>
</dbReference>
<keyword evidence="2" id="KW-1133">Transmembrane helix</keyword>
<evidence type="ECO:0000313" key="4">
    <source>
        <dbReference type="Proteomes" id="UP001500266"/>
    </source>
</evidence>
<evidence type="ECO:0000313" key="3">
    <source>
        <dbReference type="EMBL" id="GAA4135861.1"/>
    </source>
</evidence>
<name>A0ABP7YHF0_9ACTN</name>
<sequence length="135" mass="14544">MQEACRQGALLCRQGASGATERIVPAARQTRDIASERVLAAREWSAPRLAQAAGYVETGLAPRVSAFLTEMAHRVEPPRRQRRGRNAALVTVAGMAAVGVAGALLTRRNAMRDAMDELGGSHSQHQPSDGRMRRS</sequence>
<evidence type="ECO:0000256" key="1">
    <source>
        <dbReference type="SAM" id="MobiDB-lite"/>
    </source>
</evidence>
<reference evidence="4" key="1">
    <citation type="journal article" date="2019" name="Int. J. Syst. Evol. Microbiol.">
        <title>The Global Catalogue of Microorganisms (GCM) 10K type strain sequencing project: providing services to taxonomists for standard genome sequencing and annotation.</title>
        <authorList>
            <consortium name="The Broad Institute Genomics Platform"/>
            <consortium name="The Broad Institute Genome Sequencing Center for Infectious Disease"/>
            <person name="Wu L."/>
            <person name="Ma J."/>
        </authorList>
    </citation>
    <scope>NUCLEOTIDE SEQUENCE [LARGE SCALE GENOMIC DNA]</scope>
    <source>
        <strain evidence="4">JCM 17316</strain>
    </source>
</reference>